<evidence type="ECO:0000256" key="7">
    <source>
        <dbReference type="PROSITE-ProRule" id="PRU00023"/>
    </source>
</evidence>
<evidence type="ECO:0000256" key="2">
    <source>
        <dbReference type="ARBA" id="ARBA00022443"/>
    </source>
</evidence>
<evidence type="ECO:0000256" key="3">
    <source>
        <dbReference type="ARBA" id="ARBA00022703"/>
    </source>
</evidence>
<name>T1IMK5_STRMM</name>
<dbReference type="GO" id="GO:0002039">
    <property type="term" value="F:p53 binding"/>
    <property type="evidence" value="ECO:0007669"/>
    <property type="project" value="InterPro"/>
</dbReference>
<keyword evidence="6" id="KW-0539">Nucleus</keyword>
<dbReference type="EMBL" id="JH431071">
    <property type="status" value="NOT_ANNOTATED_CDS"/>
    <property type="molecule type" value="Genomic_DNA"/>
</dbReference>
<dbReference type="SMART" id="SM00326">
    <property type="entry name" value="SH3"/>
    <property type="match status" value="1"/>
</dbReference>
<dbReference type="GO" id="GO:0006915">
    <property type="term" value="P:apoptotic process"/>
    <property type="evidence" value="ECO:0007669"/>
    <property type="project" value="UniProtKB-KW"/>
</dbReference>
<comment type="subcellular location">
    <subcellularLocation>
        <location evidence="1">Nucleus</location>
    </subcellularLocation>
</comment>
<dbReference type="OMA" id="GFQSHNG"/>
<evidence type="ECO:0000256" key="9">
    <source>
        <dbReference type="SAM" id="Coils"/>
    </source>
</evidence>
<keyword evidence="9" id="KW-0175">Coiled coil</keyword>
<feature type="compositionally biased region" description="Polar residues" evidence="10">
    <location>
        <begin position="576"/>
        <end position="585"/>
    </location>
</feature>
<protein>
    <recommendedName>
        <fullName evidence="11">SH3 domain-containing protein</fullName>
    </recommendedName>
</protein>
<keyword evidence="4" id="KW-0677">Repeat</keyword>
<keyword evidence="5 7" id="KW-0040">ANK repeat</keyword>
<dbReference type="Proteomes" id="UP000014500">
    <property type="component" value="Unassembled WGS sequence"/>
</dbReference>
<organism evidence="12 13">
    <name type="scientific">Strigamia maritima</name>
    <name type="common">European centipede</name>
    <name type="synonym">Geophilus maritimus</name>
    <dbReference type="NCBI Taxonomy" id="126957"/>
    <lineage>
        <taxon>Eukaryota</taxon>
        <taxon>Metazoa</taxon>
        <taxon>Ecdysozoa</taxon>
        <taxon>Arthropoda</taxon>
        <taxon>Myriapoda</taxon>
        <taxon>Chilopoda</taxon>
        <taxon>Pleurostigmophora</taxon>
        <taxon>Geophilomorpha</taxon>
        <taxon>Linotaeniidae</taxon>
        <taxon>Strigamia</taxon>
    </lineage>
</organism>
<dbReference type="InterPro" id="IPR001452">
    <property type="entry name" value="SH3_domain"/>
</dbReference>
<feature type="coiled-coil region" evidence="9">
    <location>
        <begin position="12"/>
        <end position="101"/>
    </location>
</feature>
<feature type="coiled-coil region" evidence="9">
    <location>
        <begin position="131"/>
        <end position="179"/>
    </location>
</feature>
<dbReference type="EnsemblMetazoa" id="SMAR002214-RA">
    <property type="protein sequence ID" value="SMAR002214-PA"/>
    <property type="gene ID" value="SMAR002214"/>
</dbReference>
<dbReference type="PROSITE" id="PS50002">
    <property type="entry name" value="SH3"/>
    <property type="match status" value="1"/>
</dbReference>
<dbReference type="STRING" id="126957.T1IMK5"/>
<dbReference type="AlphaFoldDB" id="T1IMK5"/>
<keyword evidence="3" id="KW-0053">Apoptosis</keyword>
<dbReference type="GO" id="GO:0005634">
    <property type="term" value="C:nucleus"/>
    <property type="evidence" value="ECO:0007669"/>
    <property type="project" value="UniProtKB-SubCell"/>
</dbReference>
<reference evidence="12" key="2">
    <citation type="submission" date="2015-02" db="UniProtKB">
        <authorList>
            <consortium name="EnsemblMetazoa"/>
        </authorList>
    </citation>
    <scope>IDENTIFICATION</scope>
</reference>
<feature type="compositionally biased region" description="Polar residues" evidence="10">
    <location>
        <begin position="770"/>
        <end position="786"/>
    </location>
</feature>
<keyword evidence="13" id="KW-1185">Reference proteome</keyword>
<dbReference type="SUPFAM" id="SSF48403">
    <property type="entry name" value="Ankyrin repeat"/>
    <property type="match status" value="1"/>
</dbReference>
<feature type="region of interest" description="Disordered" evidence="10">
    <location>
        <begin position="767"/>
        <end position="786"/>
    </location>
</feature>
<feature type="repeat" description="ANK" evidence="7">
    <location>
        <begin position="879"/>
        <end position="911"/>
    </location>
</feature>
<feature type="region of interest" description="Disordered" evidence="10">
    <location>
        <begin position="570"/>
        <end position="645"/>
    </location>
</feature>
<evidence type="ECO:0000259" key="11">
    <source>
        <dbReference type="PROSITE" id="PS50002"/>
    </source>
</evidence>
<feature type="repeat" description="ANK" evidence="7">
    <location>
        <begin position="846"/>
        <end position="878"/>
    </location>
</feature>
<feature type="region of interest" description="Disordered" evidence="10">
    <location>
        <begin position="388"/>
        <end position="449"/>
    </location>
</feature>
<dbReference type="CDD" id="cd11807">
    <property type="entry name" value="SH3_ASPP"/>
    <property type="match status" value="1"/>
</dbReference>
<evidence type="ECO:0000313" key="12">
    <source>
        <dbReference type="EnsemblMetazoa" id="SMAR002214-PA"/>
    </source>
</evidence>
<keyword evidence="2 8" id="KW-0728">SH3 domain</keyword>
<feature type="compositionally biased region" description="Polar residues" evidence="10">
    <location>
        <begin position="408"/>
        <end position="434"/>
    </location>
</feature>
<dbReference type="SMART" id="SM00248">
    <property type="entry name" value="ANK"/>
    <property type="match status" value="2"/>
</dbReference>
<dbReference type="PANTHER" id="PTHR24131:SF10">
    <property type="entry name" value="ANKYRIN-REPEAT, SH3-DOMAIN, AND PROLINE-RICH-REGION CONTAINING PROTEIN, ISOFORM B"/>
    <property type="match status" value="1"/>
</dbReference>
<evidence type="ECO:0000256" key="6">
    <source>
        <dbReference type="ARBA" id="ARBA00023242"/>
    </source>
</evidence>
<proteinExistence type="predicted"/>
<sequence>MLVAKEQRLKFLKQQELRHHQMATENERLRRLREKVEAQELKLRKLRALRGQVDQQKANNNSLSSELESIRALFNEKEKELSLAVAKVDELTRQLEELRRGRLANGNTANVPSHADLEKLRRELMYRNKLNEAQSAQLAQQREALSRGQEEMQRVDRRIAELQQRLHRKRLLNHQLSNQINSAASAKQTLHPPVALVAAPLARTRPRPLSANIAAVEPFKHTPKDPPSEKTPNSVPVPVPGSGSGSANTTTQDDLHPKLSASKGGDELAEFHASKGDPKYQTLPINTRFSTKPGKQGEEVSLDVPNEEKGPHAVVHSIPAYTPPKGVATTPLAGQQWATAAGKVSNLTPKPYGVVGSGSGSGVAHSSLIPSRVPSTTVTSMAVAPKYVPPPPPVGNVAFRGLPHTPLTAPNTPQKPTSHSSPRPSPIYQTSSTRIAPVTPHTLSATPQGFLKEVEDDPIVTSAVAKISTLPSCQILTDINSPTDPEQSKPILPPKPTPPTKPTPPPRQIHSDRTKVDTSPDAVDSALSILRGTTQSPTKGPNKAPNVFRYGAVRNLMGNGATFLRNVRTDAEPHSDGSSLDSQHGSGDDVDNVKRSELPIKAKPLTIKKNSGVDPPKLKILPSNGATPVPYPRKASPPLENSGSEEKMMAPNVHVSMNRRIEMPPAFLFPENEAPPTDLNLCLVDGGESKTDIPDLAQCVKVDVSKVRLASDAGPKDCFGDNVTVIHIMDSSEQATDVNEEASEENNKKKVDVLHVNVAETIEICEESPLASSPEGSNDSQPLTISRLSNSKAYKGNLKSKEKTRIARRVSFDPLALLLDASLEGELELVKKTAREVPNPSAANDEGITALHNAICAGHYEIIKFLVEYGCDVNAQDSDGWTPLHCAASCNNLPMVKFLVEHGACIFATTLSDHETAAEKCEEDEEGFDGCSEYLYSIQEKLGILNNGEVFALYDYEAQNADELGFVDRDMLVALRKGDEFEREWWWSRLENKEGYIPRNLLGLYPRVIPNRDRDNP</sequence>
<feature type="compositionally biased region" description="Pro residues" evidence="10">
    <location>
        <begin position="491"/>
        <end position="507"/>
    </location>
</feature>
<feature type="region of interest" description="Disordered" evidence="10">
    <location>
        <begin position="215"/>
        <end position="262"/>
    </location>
</feature>
<dbReference type="InterPro" id="IPR002110">
    <property type="entry name" value="Ankyrin_rpt"/>
</dbReference>
<dbReference type="Pfam" id="PF12796">
    <property type="entry name" value="Ank_2"/>
    <property type="match status" value="1"/>
</dbReference>
<dbReference type="Pfam" id="PF00018">
    <property type="entry name" value="SH3_1"/>
    <property type="match status" value="1"/>
</dbReference>
<dbReference type="PhylomeDB" id="T1IMK5"/>
<evidence type="ECO:0000256" key="1">
    <source>
        <dbReference type="ARBA" id="ARBA00004123"/>
    </source>
</evidence>
<dbReference type="eggNOG" id="KOG0515">
    <property type="taxonomic scope" value="Eukaryota"/>
</dbReference>
<dbReference type="PANTHER" id="PTHR24131">
    <property type="entry name" value="APOPTOSIS-STIMULATING OF P53 PROTEIN"/>
    <property type="match status" value="1"/>
</dbReference>
<dbReference type="Gene3D" id="1.25.40.20">
    <property type="entry name" value="Ankyrin repeat-containing domain"/>
    <property type="match status" value="1"/>
</dbReference>
<dbReference type="PROSITE" id="PS50297">
    <property type="entry name" value="ANK_REP_REGION"/>
    <property type="match status" value="2"/>
</dbReference>
<dbReference type="HOGENOM" id="CLU_008234_0_0_1"/>
<evidence type="ECO:0000313" key="13">
    <source>
        <dbReference type="Proteomes" id="UP000014500"/>
    </source>
</evidence>
<accession>T1IMK5</accession>
<feature type="region of interest" description="Disordered" evidence="10">
    <location>
        <begin position="476"/>
        <end position="546"/>
    </location>
</feature>
<feature type="region of interest" description="Disordered" evidence="10">
    <location>
        <begin position="277"/>
        <end position="300"/>
    </location>
</feature>
<evidence type="ECO:0000256" key="10">
    <source>
        <dbReference type="SAM" id="MobiDB-lite"/>
    </source>
</evidence>
<dbReference type="PROSITE" id="PS50088">
    <property type="entry name" value="ANK_REPEAT"/>
    <property type="match status" value="2"/>
</dbReference>
<feature type="compositionally biased region" description="Basic and acidic residues" evidence="10">
    <location>
        <begin position="591"/>
        <end position="600"/>
    </location>
</feature>
<feature type="domain" description="SH3" evidence="11">
    <location>
        <begin position="945"/>
        <end position="1007"/>
    </location>
</feature>
<feature type="compositionally biased region" description="Polar residues" evidence="10">
    <location>
        <begin position="476"/>
        <end position="485"/>
    </location>
</feature>
<dbReference type="SUPFAM" id="SSF50044">
    <property type="entry name" value="SH3-domain"/>
    <property type="match status" value="1"/>
</dbReference>
<dbReference type="InterPro" id="IPR047163">
    <property type="entry name" value="ASPP1/2"/>
</dbReference>
<dbReference type="FunFam" id="1.25.40.20:FF:000008">
    <property type="entry name" value="Apoptosis-stimulating of p53 protein 2 isoform 1"/>
    <property type="match status" value="1"/>
</dbReference>
<evidence type="ECO:0000256" key="4">
    <source>
        <dbReference type="ARBA" id="ARBA00022737"/>
    </source>
</evidence>
<evidence type="ECO:0000256" key="8">
    <source>
        <dbReference type="PROSITE-ProRule" id="PRU00192"/>
    </source>
</evidence>
<dbReference type="GO" id="GO:0042981">
    <property type="term" value="P:regulation of apoptotic process"/>
    <property type="evidence" value="ECO:0007669"/>
    <property type="project" value="InterPro"/>
</dbReference>
<feature type="compositionally biased region" description="Basic and acidic residues" evidence="10">
    <location>
        <begin position="509"/>
        <end position="518"/>
    </location>
</feature>
<dbReference type="InterPro" id="IPR036028">
    <property type="entry name" value="SH3-like_dom_sf"/>
</dbReference>
<dbReference type="InterPro" id="IPR036770">
    <property type="entry name" value="Ankyrin_rpt-contain_sf"/>
</dbReference>
<feature type="compositionally biased region" description="Basic and acidic residues" evidence="10">
    <location>
        <begin position="218"/>
        <end position="228"/>
    </location>
</feature>
<evidence type="ECO:0000256" key="5">
    <source>
        <dbReference type="ARBA" id="ARBA00023043"/>
    </source>
</evidence>
<reference evidence="13" key="1">
    <citation type="submission" date="2011-05" db="EMBL/GenBank/DDBJ databases">
        <authorList>
            <person name="Richards S.R."/>
            <person name="Qu J."/>
            <person name="Jiang H."/>
            <person name="Jhangiani S.N."/>
            <person name="Agravi P."/>
            <person name="Goodspeed R."/>
            <person name="Gross S."/>
            <person name="Mandapat C."/>
            <person name="Jackson L."/>
            <person name="Mathew T."/>
            <person name="Pu L."/>
            <person name="Thornton R."/>
            <person name="Saada N."/>
            <person name="Wilczek-Boney K.B."/>
            <person name="Lee S."/>
            <person name="Kovar C."/>
            <person name="Wu Y."/>
            <person name="Scherer S.E."/>
            <person name="Worley K.C."/>
            <person name="Muzny D.M."/>
            <person name="Gibbs R."/>
        </authorList>
    </citation>
    <scope>NUCLEOTIDE SEQUENCE</scope>
    <source>
        <strain evidence="13">Brora</strain>
    </source>
</reference>